<sequence length="139" mass="14972">MTLKLGDSASVNKTITASDVETFADLALDHNPVHLDATYAKSTRFQRPIVHGMLSASLFSGLLGQQLPGPGTIYLGQSLRFMHPVYVGERVTATIHLSDLNIDKGIATFITLVINTEGIECIQGEAVVKLPEPVAQSLR</sequence>
<gene>
    <name evidence="3" type="ORF">FCL42_14010</name>
</gene>
<dbReference type="InterPro" id="IPR002539">
    <property type="entry name" value="MaoC-like_dom"/>
</dbReference>
<dbReference type="AlphaFoldDB" id="A0A4U1BLI9"/>
<dbReference type="InterPro" id="IPR050965">
    <property type="entry name" value="UPF0336/Enoyl-CoA_hydratase"/>
</dbReference>
<evidence type="ECO:0000313" key="3">
    <source>
        <dbReference type="EMBL" id="TKB53686.1"/>
    </source>
</evidence>
<dbReference type="CDD" id="cd03449">
    <property type="entry name" value="R_hydratase"/>
    <property type="match status" value="1"/>
</dbReference>
<organism evidence="3 4">
    <name type="scientific">Ferrimonas aestuarii</name>
    <dbReference type="NCBI Taxonomy" id="2569539"/>
    <lineage>
        <taxon>Bacteria</taxon>
        <taxon>Pseudomonadati</taxon>
        <taxon>Pseudomonadota</taxon>
        <taxon>Gammaproteobacteria</taxon>
        <taxon>Alteromonadales</taxon>
        <taxon>Ferrimonadaceae</taxon>
        <taxon>Ferrimonas</taxon>
    </lineage>
</organism>
<dbReference type="EMBL" id="SWCJ01000011">
    <property type="protein sequence ID" value="TKB53686.1"/>
    <property type="molecule type" value="Genomic_DNA"/>
</dbReference>
<dbReference type="RefSeq" id="WP_136864046.1">
    <property type="nucleotide sequence ID" value="NZ_SWCJ01000011.1"/>
</dbReference>
<dbReference type="Pfam" id="PF01575">
    <property type="entry name" value="MaoC_dehydratas"/>
    <property type="match status" value="1"/>
</dbReference>
<reference evidence="3 4" key="1">
    <citation type="submission" date="2019-04" db="EMBL/GenBank/DDBJ databases">
        <authorList>
            <person name="Hwang J.C."/>
        </authorList>
    </citation>
    <scope>NUCLEOTIDE SEQUENCE [LARGE SCALE GENOMIC DNA]</scope>
    <source>
        <strain evidence="3 4">IMCC35002</strain>
    </source>
</reference>
<dbReference type="Proteomes" id="UP000305675">
    <property type="component" value="Unassembled WGS sequence"/>
</dbReference>
<evidence type="ECO:0000313" key="4">
    <source>
        <dbReference type="Proteomes" id="UP000305675"/>
    </source>
</evidence>
<feature type="domain" description="MaoC-like" evidence="2">
    <location>
        <begin position="11"/>
        <end position="104"/>
    </location>
</feature>
<protein>
    <submittedName>
        <fullName evidence="3">MaoC family dehydratase</fullName>
    </submittedName>
</protein>
<comment type="caution">
    <text evidence="3">The sequence shown here is derived from an EMBL/GenBank/DDBJ whole genome shotgun (WGS) entry which is preliminary data.</text>
</comment>
<dbReference type="PANTHER" id="PTHR43437">
    <property type="entry name" value="HYDROXYACYL-THIOESTER DEHYDRATASE TYPE 2, MITOCHONDRIAL-RELATED"/>
    <property type="match status" value="1"/>
</dbReference>
<dbReference type="GO" id="GO:0019171">
    <property type="term" value="F:(3R)-hydroxyacyl-[acyl-carrier-protein] dehydratase activity"/>
    <property type="evidence" value="ECO:0007669"/>
    <property type="project" value="TreeGrafter"/>
</dbReference>
<dbReference type="SUPFAM" id="SSF54637">
    <property type="entry name" value="Thioesterase/thiol ester dehydrase-isomerase"/>
    <property type="match status" value="1"/>
</dbReference>
<proteinExistence type="predicted"/>
<evidence type="ECO:0000259" key="2">
    <source>
        <dbReference type="Pfam" id="PF01575"/>
    </source>
</evidence>
<evidence type="ECO:0000256" key="1">
    <source>
        <dbReference type="ARBA" id="ARBA00023239"/>
    </source>
</evidence>
<keyword evidence="4" id="KW-1185">Reference proteome</keyword>
<name>A0A4U1BLI9_9GAMM</name>
<dbReference type="FunFam" id="3.10.129.10:FF:000042">
    <property type="entry name" value="MaoC domain protein dehydratase"/>
    <property type="match status" value="1"/>
</dbReference>
<dbReference type="PANTHER" id="PTHR43437:SF3">
    <property type="entry name" value="HYDROXYACYL-THIOESTER DEHYDRATASE TYPE 2, MITOCHONDRIAL"/>
    <property type="match status" value="1"/>
</dbReference>
<dbReference type="Gene3D" id="3.10.129.10">
    <property type="entry name" value="Hotdog Thioesterase"/>
    <property type="match status" value="1"/>
</dbReference>
<dbReference type="OrthoDB" id="9759612at2"/>
<dbReference type="InterPro" id="IPR029069">
    <property type="entry name" value="HotDog_dom_sf"/>
</dbReference>
<dbReference type="GO" id="GO:0006633">
    <property type="term" value="P:fatty acid biosynthetic process"/>
    <property type="evidence" value="ECO:0007669"/>
    <property type="project" value="TreeGrafter"/>
</dbReference>
<keyword evidence="1" id="KW-0456">Lyase</keyword>
<accession>A0A4U1BLI9</accession>